<proteinExistence type="predicted"/>
<feature type="compositionally biased region" description="Basic and acidic residues" evidence="1">
    <location>
        <begin position="49"/>
        <end position="72"/>
    </location>
</feature>
<organism evidence="2 3">
    <name type="scientific">Sinomonas cyclohexanicum</name>
    <name type="common">Corynebacterium cyclohexanicum</name>
    <dbReference type="NCBI Taxonomy" id="322009"/>
    <lineage>
        <taxon>Bacteria</taxon>
        <taxon>Bacillati</taxon>
        <taxon>Actinomycetota</taxon>
        <taxon>Actinomycetes</taxon>
        <taxon>Micrococcales</taxon>
        <taxon>Micrococcaceae</taxon>
        <taxon>Sinomonas</taxon>
    </lineage>
</organism>
<dbReference type="EMBL" id="AP024525">
    <property type="protein sequence ID" value="BCT74757.1"/>
    <property type="molecule type" value="Genomic_DNA"/>
</dbReference>
<sequence>MGNRSIGCWRPRRRYQKAKAKGRTADRLHHSKPPDAPAAMASEQVGARRAVEDGDGHGEDHQHQEAAERARQTDTPPRAGDRDGASRGDSLAPVAPSFDGGYRVYGGRTRSHVRA</sequence>
<gene>
    <name evidence="2" type="ORF">SCMU_05990</name>
</gene>
<keyword evidence="3" id="KW-1185">Reference proteome</keyword>
<feature type="compositionally biased region" description="Basic residues" evidence="1">
    <location>
        <begin position="10"/>
        <end position="22"/>
    </location>
</feature>
<reference evidence="2 3" key="1">
    <citation type="journal article" date="2021" name="J. Biosci. Bioeng.">
        <title>Identification and characterization of a chc gene cluster responsible for the aromatization pathway of cyclohexanecarboxylate degradation in Sinomonas cyclohexanicum ATCC 51369.</title>
        <authorList>
            <person name="Yamamoto T."/>
            <person name="Hasegawa Y."/>
            <person name="Lau P.C.K."/>
            <person name="Iwaki H."/>
        </authorList>
    </citation>
    <scope>NUCLEOTIDE SEQUENCE [LARGE SCALE GENOMIC DNA]</scope>
    <source>
        <strain evidence="2 3">ATCC 51369</strain>
    </source>
</reference>
<feature type="region of interest" description="Disordered" evidence="1">
    <location>
        <begin position="1"/>
        <end position="115"/>
    </location>
</feature>
<evidence type="ECO:0000256" key="1">
    <source>
        <dbReference type="SAM" id="MobiDB-lite"/>
    </source>
</evidence>
<accession>A0ABM7PRD0</accession>
<evidence type="ECO:0000313" key="2">
    <source>
        <dbReference type="EMBL" id="BCT74757.1"/>
    </source>
</evidence>
<name>A0ABM7PRD0_SINCY</name>
<dbReference type="Proteomes" id="UP001319861">
    <property type="component" value="Chromosome"/>
</dbReference>
<protein>
    <submittedName>
        <fullName evidence="2">Uncharacterized protein</fullName>
    </submittedName>
</protein>
<evidence type="ECO:0000313" key="3">
    <source>
        <dbReference type="Proteomes" id="UP001319861"/>
    </source>
</evidence>